<name>A0ABP4WWA4_9ACTN</name>
<gene>
    <name evidence="2" type="ORF">GCM10009681_39570</name>
</gene>
<dbReference type="EMBL" id="BAAALS010000020">
    <property type="protein sequence ID" value="GAA1764558.1"/>
    <property type="molecule type" value="Genomic_DNA"/>
</dbReference>
<proteinExistence type="predicted"/>
<evidence type="ECO:0000313" key="2">
    <source>
        <dbReference type="EMBL" id="GAA1764558.1"/>
    </source>
</evidence>
<organism evidence="2 3">
    <name type="scientific">Luedemannella helvata</name>
    <dbReference type="NCBI Taxonomy" id="349315"/>
    <lineage>
        <taxon>Bacteria</taxon>
        <taxon>Bacillati</taxon>
        <taxon>Actinomycetota</taxon>
        <taxon>Actinomycetes</taxon>
        <taxon>Micromonosporales</taxon>
        <taxon>Micromonosporaceae</taxon>
        <taxon>Luedemannella</taxon>
    </lineage>
</organism>
<keyword evidence="3" id="KW-1185">Reference proteome</keyword>
<feature type="region of interest" description="Disordered" evidence="1">
    <location>
        <begin position="1"/>
        <end position="21"/>
    </location>
</feature>
<accession>A0ABP4WWA4</accession>
<evidence type="ECO:0008006" key="4">
    <source>
        <dbReference type="Google" id="ProtNLM"/>
    </source>
</evidence>
<comment type="caution">
    <text evidence="2">The sequence shown here is derived from an EMBL/GenBank/DDBJ whole genome shotgun (WGS) entry which is preliminary data.</text>
</comment>
<reference evidence="3" key="1">
    <citation type="journal article" date="2019" name="Int. J. Syst. Evol. Microbiol.">
        <title>The Global Catalogue of Microorganisms (GCM) 10K type strain sequencing project: providing services to taxonomists for standard genome sequencing and annotation.</title>
        <authorList>
            <consortium name="The Broad Institute Genomics Platform"/>
            <consortium name="The Broad Institute Genome Sequencing Center for Infectious Disease"/>
            <person name="Wu L."/>
            <person name="Ma J."/>
        </authorList>
    </citation>
    <scope>NUCLEOTIDE SEQUENCE [LARGE SCALE GENOMIC DNA]</scope>
    <source>
        <strain evidence="3">JCM 13249</strain>
    </source>
</reference>
<protein>
    <recommendedName>
        <fullName evidence="4">Carbohydrate kinase PfkB domain-containing protein</fullName>
    </recommendedName>
</protein>
<sequence>MRPARRGGQLPVGQRRPARAARVPAAQVAQYAGQVGEGVHRVDAACEILMRVDGISVVGASHVVSCRSGPESDTWPDWDAPARCRGLVRARGAGPGTNVASMVARLARPRPRSWTRLDS</sequence>
<feature type="compositionally biased region" description="Low complexity" evidence="1">
    <location>
        <begin position="11"/>
        <end position="21"/>
    </location>
</feature>
<evidence type="ECO:0000256" key="1">
    <source>
        <dbReference type="SAM" id="MobiDB-lite"/>
    </source>
</evidence>
<dbReference type="Proteomes" id="UP001500655">
    <property type="component" value="Unassembled WGS sequence"/>
</dbReference>
<evidence type="ECO:0000313" key="3">
    <source>
        <dbReference type="Proteomes" id="UP001500655"/>
    </source>
</evidence>